<dbReference type="InterPro" id="IPR035938">
    <property type="entry name" value="Hemerythrin-like_sf"/>
</dbReference>
<dbReference type="InterPro" id="IPR012827">
    <property type="entry name" value="Hemerythrin_metal-bd"/>
</dbReference>
<keyword evidence="3" id="KW-0408">Iron</keyword>
<dbReference type="InterPro" id="IPR050669">
    <property type="entry name" value="Hemerythrin"/>
</dbReference>
<evidence type="ECO:0000259" key="4">
    <source>
        <dbReference type="Pfam" id="PF01814"/>
    </source>
</evidence>
<dbReference type="Pfam" id="PF01814">
    <property type="entry name" value="Hemerythrin"/>
    <property type="match status" value="1"/>
</dbReference>
<protein>
    <submittedName>
        <fullName evidence="5">Hemerythrin family protein</fullName>
    </submittedName>
</protein>
<dbReference type="RefSeq" id="WP_180286230.1">
    <property type="nucleotide sequence ID" value="NZ_JABFDB010000040.1"/>
</dbReference>
<dbReference type="CDD" id="cd12107">
    <property type="entry name" value="Hemerythrin"/>
    <property type="match status" value="1"/>
</dbReference>
<keyword evidence="2" id="KW-0479">Metal-binding</keyword>
<dbReference type="Gene3D" id="1.20.120.50">
    <property type="entry name" value="Hemerythrin-like"/>
    <property type="match status" value="1"/>
</dbReference>
<dbReference type="NCBIfam" id="NF033749">
    <property type="entry name" value="bact_hemeryth"/>
    <property type="match status" value="1"/>
</dbReference>
<dbReference type="EMBL" id="JABFDB010000040">
    <property type="protein sequence ID" value="NYZ24457.1"/>
    <property type="molecule type" value="Genomic_DNA"/>
</dbReference>
<feature type="domain" description="Hemerythrin-like" evidence="4">
    <location>
        <begin position="18"/>
        <end position="128"/>
    </location>
</feature>
<reference evidence="5 6" key="1">
    <citation type="submission" date="2020-05" db="EMBL/GenBank/DDBJ databases">
        <title>Azospirillum oleiclasticum sp. nov, a nitrogen-fixing and heavy crude oil-emulsifying bacterium isolated from the crude oil of Yumen Oilfield.</title>
        <authorList>
            <person name="Wu D."/>
            <person name="Cai M."/>
            <person name="Zhang X."/>
        </authorList>
    </citation>
    <scope>NUCLEOTIDE SEQUENCE [LARGE SCALE GENOMIC DNA]</scope>
    <source>
        <strain evidence="5 6">ROY-1-1-2</strain>
    </source>
</reference>
<proteinExistence type="inferred from homology"/>
<evidence type="ECO:0000313" key="6">
    <source>
        <dbReference type="Proteomes" id="UP000584642"/>
    </source>
</evidence>
<evidence type="ECO:0000256" key="1">
    <source>
        <dbReference type="ARBA" id="ARBA00010587"/>
    </source>
</evidence>
<dbReference type="NCBIfam" id="TIGR02481">
    <property type="entry name" value="hemeryth_dom"/>
    <property type="match status" value="1"/>
</dbReference>
<evidence type="ECO:0000256" key="2">
    <source>
        <dbReference type="ARBA" id="ARBA00022723"/>
    </source>
</evidence>
<dbReference type="PANTHER" id="PTHR37164:SF1">
    <property type="entry name" value="BACTERIOHEMERYTHRIN"/>
    <property type="match status" value="1"/>
</dbReference>
<organism evidence="5 6">
    <name type="scientific">Azospirillum oleiclasticum</name>
    <dbReference type="NCBI Taxonomy" id="2735135"/>
    <lineage>
        <taxon>Bacteria</taxon>
        <taxon>Pseudomonadati</taxon>
        <taxon>Pseudomonadota</taxon>
        <taxon>Alphaproteobacteria</taxon>
        <taxon>Rhodospirillales</taxon>
        <taxon>Azospirillaceae</taxon>
        <taxon>Azospirillum</taxon>
    </lineage>
</organism>
<comment type="caution">
    <text evidence="5">The sequence shown here is derived from an EMBL/GenBank/DDBJ whole genome shotgun (WGS) entry which is preliminary data.</text>
</comment>
<comment type="similarity">
    <text evidence="1">Belongs to the hemerythrin family.</text>
</comment>
<keyword evidence="6" id="KW-1185">Reference proteome</keyword>
<evidence type="ECO:0000256" key="3">
    <source>
        <dbReference type="ARBA" id="ARBA00023004"/>
    </source>
</evidence>
<sequence length="141" mass="16005">MRHLVMDWGESFDVGDPVIDHEHRMLLDLFRSLAEPEAPTDTATLRARLDELVALACQHFDHEDALMRRLHYPGIREHQEEHDALLEQLNKYIALLDEAPDPPPVSGIVEFVGLWVLDHIDREDRKLSAFLAGTIGLAVPA</sequence>
<name>A0ABX2TM87_9PROT</name>
<gene>
    <name evidence="5" type="ORF">HND93_32540</name>
</gene>
<evidence type="ECO:0000313" key="5">
    <source>
        <dbReference type="EMBL" id="NYZ24457.1"/>
    </source>
</evidence>
<dbReference type="Proteomes" id="UP000584642">
    <property type="component" value="Unassembled WGS sequence"/>
</dbReference>
<accession>A0ABX2TM87</accession>
<dbReference type="InterPro" id="IPR012312">
    <property type="entry name" value="Hemerythrin-like"/>
</dbReference>
<dbReference type="SUPFAM" id="SSF47188">
    <property type="entry name" value="Hemerythrin-like"/>
    <property type="match status" value="1"/>
</dbReference>
<dbReference type="PANTHER" id="PTHR37164">
    <property type="entry name" value="BACTERIOHEMERYTHRIN"/>
    <property type="match status" value="1"/>
</dbReference>